<dbReference type="AlphaFoldDB" id="A0A2A4YVF8"/>
<reference evidence="3" key="2">
    <citation type="journal article" date="2018" name="ISME J.">
        <title>A dynamic microbial community with high functional redundancy inhabits the cold, oxic subseafloor aquifer.</title>
        <authorList>
            <person name="Tully B.J."/>
            <person name="Wheat C.G."/>
            <person name="Glazer B.T."/>
            <person name="Huber J.A."/>
        </authorList>
    </citation>
    <scope>NUCLEOTIDE SEQUENCE</scope>
    <source>
        <strain evidence="3">NORP83</strain>
    </source>
</reference>
<keyword evidence="1" id="KW-0479">Metal-binding</keyword>
<dbReference type="PANTHER" id="PTHR35848">
    <property type="entry name" value="OXALATE-BINDING PROTEIN"/>
    <property type="match status" value="1"/>
</dbReference>
<dbReference type="Pfam" id="PF07883">
    <property type="entry name" value="Cupin_2"/>
    <property type="match status" value="1"/>
</dbReference>
<dbReference type="InterPro" id="IPR013096">
    <property type="entry name" value="Cupin_2"/>
</dbReference>
<evidence type="ECO:0000259" key="2">
    <source>
        <dbReference type="Pfam" id="PF07883"/>
    </source>
</evidence>
<name>A0A2A4YVF8_9PROT</name>
<accession>A0A2A4YVF8</accession>
<dbReference type="GO" id="GO:0046872">
    <property type="term" value="F:metal ion binding"/>
    <property type="evidence" value="ECO:0007669"/>
    <property type="project" value="UniProtKB-KW"/>
</dbReference>
<evidence type="ECO:0000256" key="1">
    <source>
        <dbReference type="ARBA" id="ARBA00022723"/>
    </source>
</evidence>
<evidence type="ECO:0000313" key="3">
    <source>
        <dbReference type="EMBL" id="PCI98620.1"/>
    </source>
</evidence>
<feature type="domain" description="Cupin type-2" evidence="2">
    <location>
        <begin position="42"/>
        <end position="110"/>
    </location>
</feature>
<dbReference type="InterPro" id="IPR011051">
    <property type="entry name" value="RmlC_Cupin_sf"/>
</dbReference>
<dbReference type="InterPro" id="IPR014710">
    <property type="entry name" value="RmlC-like_jellyroll"/>
</dbReference>
<dbReference type="SUPFAM" id="SSF51182">
    <property type="entry name" value="RmlC-like cupins"/>
    <property type="match status" value="1"/>
</dbReference>
<dbReference type="CDD" id="cd02224">
    <property type="entry name" value="cupin_SPO2919-like"/>
    <property type="match status" value="1"/>
</dbReference>
<gene>
    <name evidence="3" type="ORF">COB13_13240</name>
</gene>
<dbReference type="InterPro" id="IPR051610">
    <property type="entry name" value="GPI/OXD"/>
</dbReference>
<reference key="1">
    <citation type="submission" date="2017-08" db="EMBL/GenBank/DDBJ databases">
        <title>A dynamic microbial community with high functional redundancy inhabits the cold, oxic subseafloor aquifer.</title>
        <authorList>
            <person name="Tully B.J."/>
            <person name="Wheat C.G."/>
            <person name="Glazer B.T."/>
            <person name="Huber J.A."/>
        </authorList>
    </citation>
    <scope>NUCLEOTIDE SEQUENCE [LARGE SCALE GENOMIC DNA]</scope>
</reference>
<dbReference type="EMBL" id="NVUS01000020">
    <property type="protein sequence ID" value="PCI98620.1"/>
    <property type="molecule type" value="Genomic_DNA"/>
</dbReference>
<dbReference type="PANTHER" id="PTHR35848:SF6">
    <property type="entry name" value="CUPIN TYPE-2 DOMAIN-CONTAINING PROTEIN"/>
    <property type="match status" value="1"/>
</dbReference>
<sequence length="162" mass="18203">MKPVINIDELEYVSDGDKVAGRHAPVAEKIGARKLGYNVSICPPGKSTCPFHNHRINEEMFMILEGTGLLRFGDKEYPLRPFDIIACPPGDQSVAHEIINTGDVELKYLALATNIADEVCEYPDSGKIGVYVGEANNRFRHLYHIDKDAEYYDGETNERLFK</sequence>
<proteinExistence type="predicted"/>
<dbReference type="Gene3D" id="2.60.120.10">
    <property type="entry name" value="Jelly Rolls"/>
    <property type="match status" value="1"/>
</dbReference>
<comment type="caution">
    <text evidence="3">The sequence shown here is derived from an EMBL/GenBank/DDBJ whole genome shotgun (WGS) entry which is preliminary data.</text>
</comment>
<organism evidence="3">
    <name type="scientific">OCS116 cluster bacterium</name>
    <dbReference type="NCBI Taxonomy" id="2030921"/>
    <lineage>
        <taxon>Bacteria</taxon>
        <taxon>Pseudomonadati</taxon>
        <taxon>Pseudomonadota</taxon>
        <taxon>Alphaproteobacteria</taxon>
        <taxon>OCS116 cluster</taxon>
    </lineage>
</organism>
<protein>
    <submittedName>
        <fullName evidence="3">Cupin</fullName>
    </submittedName>
</protein>